<protein>
    <recommendedName>
        <fullName evidence="8">NAD kinase</fullName>
        <ecNumber evidence="8">2.7.1.23</ecNumber>
    </recommendedName>
    <alternativeName>
        <fullName evidence="8">ATP-dependent NAD kinase</fullName>
    </alternativeName>
</protein>
<dbReference type="EC" id="2.7.1.23" evidence="8"/>
<sequence>MATRQKIKRVGLVIKPHAPGVDRVLREIIAFLKAHKIEPLLEKIAAEKIGLKGGEERDRLSESCQALIVLGGDGTLLSIAPQAARAGIPVIGINLGRLGFLTEIPVAEALPVLEAFIQNKNGFISQRSLLEISYGDRQDICLNDVVLNKSALARMIELLIFINGQEVTRLKGDGLILSSPTGSTAYSLSAGGPIVHPGIESIILTPICPHTLSFRPLLIPSTSEIKIKLLTPEEKVYLTIDGQRGETIPRKAAIRVKKSNLFLRLVTSPWRSYYQLVKEKLGWAE</sequence>
<feature type="binding site" evidence="8">
    <location>
        <position position="173"/>
    </location>
    <ligand>
        <name>NAD(+)</name>
        <dbReference type="ChEBI" id="CHEBI:57540"/>
    </ligand>
</feature>
<feature type="binding site" evidence="8">
    <location>
        <position position="243"/>
    </location>
    <ligand>
        <name>NAD(+)</name>
        <dbReference type="ChEBI" id="CHEBI:57540"/>
    </ligand>
</feature>
<evidence type="ECO:0000313" key="9">
    <source>
        <dbReference type="EMBL" id="RFT16931.1"/>
    </source>
</evidence>
<dbReference type="GO" id="GO:0046872">
    <property type="term" value="F:metal ion binding"/>
    <property type="evidence" value="ECO:0007669"/>
    <property type="project" value="UniProtKB-UniRule"/>
</dbReference>
<evidence type="ECO:0000256" key="8">
    <source>
        <dbReference type="HAMAP-Rule" id="MF_00361"/>
    </source>
</evidence>
<keyword evidence="1 8" id="KW-0808">Transferase</keyword>
<evidence type="ECO:0000256" key="5">
    <source>
        <dbReference type="ARBA" id="ARBA00022857"/>
    </source>
</evidence>
<dbReference type="Pfam" id="PF01513">
    <property type="entry name" value="NAD_kinase"/>
    <property type="match status" value="1"/>
</dbReference>
<feature type="active site" description="Proton acceptor" evidence="8">
    <location>
        <position position="73"/>
    </location>
</feature>
<dbReference type="PANTHER" id="PTHR20275">
    <property type="entry name" value="NAD KINASE"/>
    <property type="match status" value="1"/>
</dbReference>
<dbReference type="SUPFAM" id="SSF111331">
    <property type="entry name" value="NAD kinase/diacylglycerol kinase-like"/>
    <property type="match status" value="1"/>
</dbReference>
<comment type="function">
    <text evidence="8">Involved in the regulation of the intracellular balance of NAD and NADP, and is a key enzyme in the biosynthesis of NADP. Catalyzes specifically the phosphorylation on 2'-hydroxyl of the adenosine moiety of NAD to yield NADP.</text>
</comment>
<dbReference type="FunFam" id="2.60.200.30:FF:000009">
    <property type="entry name" value="Poly(P)/ATP NAD kinase"/>
    <property type="match status" value="1"/>
</dbReference>
<evidence type="ECO:0000256" key="1">
    <source>
        <dbReference type="ARBA" id="ARBA00022679"/>
    </source>
</evidence>
<dbReference type="AlphaFoldDB" id="A0A3E2BQF4"/>
<organism evidence="9 10">
    <name type="scientific">Candidatus Saccharicenans subterraneus</name>
    <dbReference type="NCBI Taxonomy" id="2508984"/>
    <lineage>
        <taxon>Bacteria</taxon>
        <taxon>Candidatus Aminicenantota</taxon>
        <taxon>Candidatus Aminicenantia</taxon>
        <taxon>Candidatus Aminicenantales</taxon>
        <taxon>Candidatus Saccharicenantaceae</taxon>
        <taxon>Candidatus Saccharicenans</taxon>
    </lineage>
</organism>
<dbReference type="GO" id="GO:0005524">
    <property type="term" value="F:ATP binding"/>
    <property type="evidence" value="ECO:0007669"/>
    <property type="project" value="UniProtKB-KW"/>
</dbReference>
<dbReference type="GO" id="GO:0005737">
    <property type="term" value="C:cytoplasm"/>
    <property type="evidence" value="ECO:0007669"/>
    <property type="project" value="UniProtKB-SubCell"/>
</dbReference>
<name>A0A3E2BQF4_9BACT</name>
<feature type="binding site" evidence="8">
    <location>
        <position position="171"/>
    </location>
    <ligand>
        <name>NAD(+)</name>
        <dbReference type="ChEBI" id="CHEBI:57540"/>
    </ligand>
</feature>
<evidence type="ECO:0000256" key="6">
    <source>
        <dbReference type="ARBA" id="ARBA00023027"/>
    </source>
</evidence>
<feature type="binding site" evidence="8">
    <location>
        <begin position="143"/>
        <end position="144"/>
    </location>
    <ligand>
        <name>NAD(+)</name>
        <dbReference type="ChEBI" id="CHEBI:57540"/>
    </ligand>
</feature>
<keyword evidence="6 8" id="KW-0520">NAD</keyword>
<evidence type="ECO:0000256" key="3">
    <source>
        <dbReference type="ARBA" id="ARBA00022777"/>
    </source>
</evidence>
<evidence type="ECO:0000256" key="4">
    <source>
        <dbReference type="ARBA" id="ARBA00022840"/>
    </source>
</evidence>
<feature type="binding site" evidence="8">
    <location>
        <begin position="73"/>
        <end position="74"/>
    </location>
    <ligand>
        <name>NAD(+)</name>
        <dbReference type="ChEBI" id="CHEBI:57540"/>
    </ligand>
</feature>
<keyword evidence="3 8" id="KW-0418">Kinase</keyword>
<feature type="binding site" evidence="8">
    <location>
        <position position="154"/>
    </location>
    <ligand>
        <name>NAD(+)</name>
        <dbReference type="ChEBI" id="CHEBI:57540"/>
    </ligand>
</feature>
<comment type="catalytic activity">
    <reaction evidence="7 8">
        <text>NAD(+) + ATP = ADP + NADP(+) + H(+)</text>
        <dbReference type="Rhea" id="RHEA:18629"/>
        <dbReference type="ChEBI" id="CHEBI:15378"/>
        <dbReference type="ChEBI" id="CHEBI:30616"/>
        <dbReference type="ChEBI" id="CHEBI:57540"/>
        <dbReference type="ChEBI" id="CHEBI:58349"/>
        <dbReference type="ChEBI" id="CHEBI:456216"/>
        <dbReference type="EC" id="2.7.1.23"/>
    </reaction>
</comment>
<comment type="subcellular location">
    <subcellularLocation>
        <location evidence="8">Cytoplasm</location>
    </subcellularLocation>
</comment>
<feature type="binding site" evidence="8">
    <location>
        <begin position="184"/>
        <end position="189"/>
    </location>
    <ligand>
        <name>NAD(+)</name>
        <dbReference type="ChEBI" id="CHEBI:57540"/>
    </ligand>
</feature>
<dbReference type="Gene3D" id="3.40.50.10330">
    <property type="entry name" value="Probable inorganic polyphosphate/atp-NAD kinase, domain 1"/>
    <property type="match status" value="1"/>
</dbReference>
<accession>A0A3E2BQF4</accession>
<keyword evidence="4 8" id="KW-0067">ATP-binding</keyword>
<gene>
    <name evidence="8" type="primary">nadK</name>
    <name evidence="9" type="ORF">OP8BY_0873</name>
</gene>
<dbReference type="Proteomes" id="UP000257323">
    <property type="component" value="Unassembled WGS sequence"/>
</dbReference>
<comment type="similarity">
    <text evidence="8">Belongs to the NAD kinase family.</text>
</comment>
<dbReference type="Pfam" id="PF20143">
    <property type="entry name" value="NAD_kinase_C"/>
    <property type="match status" value="1"/>
</dbReference>
<dbReference type="InterPro" id="IPR017438">
    <property type="entry name" value="ATP-NAD_kinase_N"/>
</dbReference>
<dbReference type="EMBL" id="QUAH01000001">
    <property type="protein sequence ID" value="RFT16931.1"/>
    <property type="molecule type" value="Genomic_DNA"/>
</dbReference>
<dbReference type="HAMAP" id="MF_00361">
    <property type="entry name" value="NAD_kinase"/>
    <property type="match status" value="1"/>
</dbReference>
<dbReference type="PANTHER" id="PTHR20275:SF0">
    <property type="entry name" value="NAD KINASE"/>
    <property type="match status" value="1"/>
</dbReference>
<comment type="cofactor">
    <cofactor evidence="8">
        <name>a divalent metal cation</name>
        <dbReference type="ChEBI" id="CHEBI:60240"/>
    </cofactor>
</comment>
<dbReference type="GO" id="GO:0006741">
    <property type="term" value="P:NADP+ biosynthetic process"/>
    <property type="evidence" value="ECO:0007669"/>
    <property type="project" value="UniProtKB-UniRule"/>
</dbReference>
<dbReference type="InterPro" id="IPR002504">
    <property type="entry name" value="NADK"/>
</dbReference>
<dbReference type="GO" id="GO:0019674">
    <property type="term" value="P:NAD+ metabolic process"/>
    <property type="evidence" value="ECO:0007669"/>
    <property type="project" value="InterPro"/>
</dbReference>
<dbReference type="InterPro" id="IPR017437">
    <property type="entry name" value="ATP-NAD_kinase_PpnK-typ_C"/>
</dbReference>
<evidence type="ECO:0000256" key="2">
    <source>
        <dbReference type="ARBA" id="ARBA00022741"/>
    </source>
</evidence>
<evidence type="ECO:0000256" key="7">
    <source>
        <dbReference type="ARBA" id="ARBA00047925"/>
    </source>
</evidence>
<dbReference type="GO" id="GO:0003951">
    <property type="term" value="F:NAD+ kinase activity"/>
    <property type="evidence" value="ECO:0007669"/>
    <property type="project" value="UniProtKB-UniRule"/>
</dbReference>
<comment type="caution">
    <text evidence="9">The sequence shown here is derived from an EMBL/GenBank/DDBJ whole genome shotgun (WGS) entry which is preliminary data.</text>
</comment>
<reference evidence="9 10" key="1">
    <citation type="submission" date="2018-08" db="EMBL/GenBank/DDBJ databases">
        <title>Genome analysis of the thermophilic bacterium of the candidate phylum Aminicenantes from deep subsurface aquifer revealed its physiology and ecological role.</title>
        <authorList>
            <person name="Kadnikov V.V."/>
            <person name="Mardanov A.V."/>
            <person name="Beletsky A.V."/>
            <person name="Karnachuk O.V."/>
            <person name="Ravin N.V."/>
        </authorList>
    </citation>
    <scope>NUCLEOTIDE SEQUENCE [LARGE SCALE GENOMIC DNA]</scope>
    <source>
        <strain evidence="9">BY38</strain>
    </source>
</reference>
<proteinExistence type="inferred from homology"/>
<dbReference type="InterPro" id="IPR016064">
    <property type="entry name" value="NAD/diacylglycerol_kinase_sf"/>
</dbReference>
<keyword evidence="8" id="KW-0963">Cytoplasm</keyword>
<keyword evidence="2 8" id="KW-0547">Nucleotide-binding</keyword>
<dbReference type="Gene3D" id="2.60.200.30">
    <property type="entry name" value="Probable inorganic polyphosphate/atp-NAD kinase, domain 2"/>
    <property type="match status" value="1"/>
</dbReference>
<evidence type="ECO:0000313" key="10">
    <source>
        <dbReference type="Proteomes" id="UP000257323"/>
    </source>
</evidence>
<comment type="caution">
    <text evidence="8">Lacks conserved residue(s) required for the propagation of feature annotation.</text>
</comment>
<keyword evidence="5 8" id="KW-0521">NADP</keyword>
<dbReference type="GO" id="GO:0051287">
    <property type="term" value="F:NAD binding"/>
    <property type="evidence" value="ECO:0007669"/>
    <property type="project" value="UniProtKB-ARBA"/>
</dbReference>